<keyword evidence="4 7" id="KW-0801">TPQ</keyword>
<keyword evidence="6 9" id="KW-0186">Copper</keyword>
<comment type="cofactor">
    <cofactor evidence="1">
        <name>Cu cation</name>
        <dbReference type="ChEBI" id="CHEBI:23378"/>
    </cofactor>
</comment>
<feature type="region of interest" description="Disordered" evidence="10">
    <location>
        <begin position="1"/>
        <end position="23"/>
    </location>
</feature>
<feature type="transmembrane region" description="Helical" evidence="11">
    <location>
        <begin position="32"/>
        <end position="51"/>
    </location>
</feature>
<keyword evidence="15" id="KW-1185">Reference proteome</keyword>
<dbReference type="AlphaFoldDB" id="V2XK30"/>
<evidence type="ECO:0000256" key="11">
    <source>
        <dbReference type="SAM" id="Phobius"/>
    </source>
</evidence>
<keyword evidence="11" id="KW-0472">Membrane</keyword>
<dbReference type="GO" id="GO:0009308">
    <property type="term" value="P:amine metabolic process"/>
    <property type="evidence" value="ECO:0007669"/>
    <property type="project" value="UniProtKB-UniRule"/>
</dbReference>
<dbReference type="SUPFAM" id="SSF49998">
    <property type="entry name" value="Amine oxidase catalytic domain"/>
    <property type="match status" value="1"/>
</dbReference>
<dbReference type="GO" id="GO:0005507">
    <property type="term" value="F:copper ion binding"/>
    <property type="evidence" value="ECO:0007669"/>
    <property type="project" value="InterPro"/>
</dbReference>
<dbReference type="PANTHER" id="PTHR10638">
    <property type="entry name" value="COPPER AMINE OXIDASE"/>
    <property type="match status" value="1"/>
</dbReference>
<evidence type="ECO:0000256" key="9">
    <source>
        <dbReference type="RuleBase" id="RU000672"/>
    </source>
</evidence>
<dbReference type="PROSITE" id="PS01164">
    <property type="entry name" value="COPPER_AMINE_OXID_1"/>
    <property type="match status" value="1"/>
</dbReference>
<dbReference type="InterPro" id="IPR036460">
    <property type="entry name" value="Cu_amine_oxidase_C_sf"/>
</dbReference>
<dbReference type="EMBL" id="AWSO01000155">
    <property type="protein sequence ID" value="ESK94082.1"/>
    <property type="molecule type" value="Genomic_DNA"/>
</dbReference>
<dbReference type="GO" id="GO:0005886">
    <property type="term" value="C:plasma membrane"/>
    <property type="evidence" value="ECO:0007669"/>
    <property type="project" value="TreeGrafter"/>
</dbReference>
<evidence type="ECO:0000256" key="3">
    <source>
        <dbReference type="ARBA" id="ARBA00022723"/>
    </source>
</evidence>
<evidence type="ECO:0000256" key="2">
    <source>
        <dbReference type="ARBA" id="ARBA00007983"/>
    </source>
</evidence>
<evidence type="ECO:0000313" key="15">
    <source>
        <dbReference type="Proteomes" id="UP000017559"/>
    </source>
</evidence>
<dbReference type="HOGENOM" id="CLU_015739_0_0_1"/>
<evidence type="ECO:0000256" key="7">
    <source>
        <dbReference type="PIRSR" id="PIRSR600269-50"/>
    </source>
</evidence>
<sequence length="838" mass="95190">MPSYTGYQLVKDENVQQDGSQTGRKRRFRRGMFVLILLLVTLSLLPLNPPWTNSKVPTSAKQSEPLDQCTPPLPLPAKPPSPHNLWASLSVQETSEIQAWLEAPERNLNLTRAEDAALSDNTIFIIEAYYPSKAEALAHLESPDSVNPPERFTRVTIHHGSAAEPVIKDYLVGPLPVSSKTTMRELTEIYHRDIPYNARGFLSLTEFLAMWSTFTPEFRGILEDLFNVTLSGDSTNTLVTTGSGPFSFDGSFRRTWVSYKRNVPGPWLHAIDFWNYFDVSGTDPSQWKVLKVVYGKQLFNTYESFLEAYRNGSLERPDRPETDDSWSTRKRVGERRDLDHLPGPRSVSFAGLRFRVDKEKQYVSWMGWGMYLGFNRDMGLSLWDIRFKGERIIYQLAPQEAIAQYGGNDPMQSTTAWQDRYFGMGSSVRDMLPGYDCPQEAVYLPATTRNPVGSVTVEKAICIFEQDTGTPITRHTGYMNGEFGAVKGYVLVVRSIASVGNYDYTDVHLVAVFDYTFQLDGTIEVRVSASGYIQGSYWDSTQDAYGVKIRDTSMGNIHDHVINFKVDFDIVGLENSLLETTTSQEEVEQPWLDEDDDWGPTTIQQRVTKRFIENEDDALLRYPVNFQGGYAVVNQAEKNAWGYPRGYTIHPGYNPVHNTVIGSRRLLENANWARYNLAVSRRKDSEPSSSSMWNMNLPGNPVVNFHKFFDGENLTQEDLVAWINVGTHHLPQAEDSPNTKTNVATSSFVLTPLNYFDYDVSMESSNAILLSMPEEPGDAYPYDDYGVKQDFTCVPEPPKPFEYRPLQTFDVEGKKQKPKGIEELRKMAEMYHRVKVEL</sequence>
<feature type="domain" description="Copper amine oxidase catalytic" evidence="12">
    <location>
        <begin position="345"/>
        <end position="761"/>
    </location>
</feature>
<evidence type="ECO:0000259" key="12">
    <source>
        <dbReference type="Pfam" id="PF01179"/>
    </source>
</evidence>
<keyword evidence="11" id="KW-1133">Transmembrane helix</keyword>
<dbReference type="InterPro" id="IPR015798">
    <property type="entry name" value="Cu_amine_oxidase_C"/>
</dbReference>
<dbReference type="PRINTS" id="PR00766">
    <property type="entry name" value="CUDAOXIDASE"/>
</dbReference>
<comment type="similarity">
    <text evidence="2 9">Belongs to the copper/topaquinone oxidase family.</text>
</comment>
<comment type="PTM">
    <text evidence="8 9">Topaquinone (TPQ) is generated by copper-dependent autoxidation of a specific tyrosyl residue.</text>
</comment>
<dbReference type="InterPro" id="IPR015328">
    <property type="entry name" value="DUF1965"/>
</dbReference>
<dbReference type="Gene3D" id="2.70.98.20">
    <property type="entry name" value="Copper amine oxidase, catalytic domain"/>
    <property type="match status" value="1"/>
</dbReference>
<comment type="cofactor">
    <cofactor evidence="9">
        <name>Cu cation</name>
        <dbReference type="ChEBI" id="CHEBI:23378"/>
    </cofactor>
    <text evidence="9">Contains 1 topaquinone per subunit.</text>
</comment>
<evidence type="ECO:0000256" key="6">
    <source>
        <dbReference type="ARBA" id="ARBA00023008"/>
    </source>
</evidence>
<feature type="compositionally biased region" description="Pro residues" evidence="10">
    <location>
        <begin position="71"/>
        <end position="81"/>
    </location>
</feature>
<name>V2XK30_MONRO</name>
<gene>
    <name evidence="14" type="ORF">Moror_12827</name>
</gene>
<keyword evidence="3 9" id="KW-0479">Metal-binding</keyword>
<evidence type="ECO:0000259" key="13">
    <source>
        <dbReference type="Pfam" id="PF09248"/>
    </source>
</evidence>
<dbReference type="InterPro" id="IPR000269">
    <property type="entry name" value="Cu_amine_oxidase"/>
</dbReference>
<comment type="caution">
    <text evidence="14">The sequence shown here is derived from an EMBL/GenBank/DDBJ whole genome shotgun (WGS) entry which is preliminary data.</text>
</comment>
<dbReference type="GO" id="GO:0048038">
    <property type="term" value="F:quinone binding"/>
    <property type="evidence" value="ECO:0007669"/>
    <property type="project" value="InterPro"/>
</dbReference>
<organism evidence="14 15">
    <name type="scientific">Moniliophthora roreri (strain MCA 2997)</name>
    <name type="common">Cocoa frosty pod rot fungus</name>
    <name type="synonym">Crinipellis roreri</name>
    <dbReference type="NCBI Taxonomy" id="1381753"/>
    <lineage>
        <taxon>Eukaryota</taxon>
        <taxon>Fungi</taxon>
        <taxon>Dikarya</taxon>
        <taxon>Basidiomycota</taxon>
        <taxon>Agaricomycotina</taxon>
        <taxon>Agaricomycetes</taxon>
        <taxon>Agaricomycetidae</taxon>
        <taxon>Agaricales</taxon>
        <taxon>Marasmiineae</taxon>
        <taxon>Marasmiaceae</taxon>
        <taxon>Moniliophthora</taxon>
    </lineage>
</organism>
<dbReference type="Pfam" id="PF01179">
    <property type="entry name" value="Cu_amine_oxid"/>
    <property type="match status" value="1"/>
</dbReference>
<evidence type="ECO:0000256" key="10">
    <source>
        <dbReference type="SAM" id="MobiDB-lite"/>
    </source>
</evidence>
<dbReference type="Proteomes" id="UP000017559">
    <property type="component" value="Unassembled WGS sequence"/>
</dbReference>
<dbReference type="InterPro" id="IPR016182">
    <property type="entry name" value="Cu_amine_oxidase_N-reg"/>
</dbReference>
<keyword evidence="5 9" id="KW-0560">Oxidoreductase</keyword>
<evidence type="ECO:0000256" key="5">
    <source>
        <dbReference type="ARBA" id="ARBA00023002"/>
    </source>
</evidence>
<dbReference type="InterPro" id="IPR049948">
    <property type="entry name" value="Cu_Am_ox_TPQ-bd"/>
</dbReference>
<evidence type="ECO:0000256" key="1">
    <source>
        <dbReference type="ARBA" id="ARBA00001935"/>
    </source>
</evidence>
<dbReference type="OrthoDB" id="3341590at2759"/>
<dbReference type="SUPFAM" id="SSF54416">
    <property type="entry name" value="Amine oxidase N-terminal region"/>
    <property type="match status" value="2"/>
</dbReference>
<evidence type="ECO:0000313" key="14">
    <source>
        <dbReference type="EMBL" id="ESK94082.1"/>
    </source>
</evidence>
<proteinExistence type="inferred from homology"/>
<feature type="active site" description="Schiff-base intermediate with substrate; via topaquinone" evidence="7">
    <location>
        <position position="502"/>
    </location>
</feature>
<dbReference type="GO" id="GO:0008131">
    <property type="term" value="F:primary methylamine oxidase activity"/>
    <property type="evidence" value="ECO:0007669"/>
    <property type="project" value="InterPro"/>
</dbReference>
<dbReference type="Pfam" id="PF09248">
    <property type="entry name" value="DUF1965"/>
    <property type="match status" value="1"/>
</dbReference>
<dbReference type="PANTHER" id="PTHR10638:SF20">
    <property type="entry name" value="AMINE OXIDASE"/>
    <property type="match status" value="1"/>
</dbReference>
<feature type="domain" description="DUF1965" evidence="13">
    <location>
        <begin position="276"/>
        <end position="334"/>
    </location>
</feature>
<evidence type="ECO:0000256" key="8">
    <source>
        <dbReference type="PIRSR" id="PIRSR600269-51"/>
    </source>
</evidence>
<accession>V2XK30</accession>
<dbReference type="Gene3D" id="3.10.450.40">
    <property type="match status" value="2"/>
</dbReference>
<reference evidence="14 15" key="1">
    <citation type="journal article" date="2014" name="BMC Genomics">
        <title>Genome and secretome analysis of the hemibiotrophic fungal pathogen, Moniliophthora roreri, which causes frosty pod rot disease of cacao: mechanisms of the biotrophic and necrotrophic phases.</title>
        <authorList>
            <person name="Meinhardt L.W."/>
            <person name="Costa G.G.L."/>
            <person name="Thomazella D.P.T."/>
            <person name="Teixeira P.J.P.L."/>
            <person name="Carazzolle M.F."/>
            <person name="Schuster S.C."/>
            <person name="Carlson J.E."/>
            <person name="Guiltinan M.J."/>
            <person name="Mieczkowski P."/>
            <person name="Farmer A."/>
            <person name="Ramaraj T."/>
            <person name="Crozier J."/>
            <person name="Davis R.E."/>
            <person name="Shao J."/>
            <person name="Melnick R.L."/>
            <person name="Pereira G.A.G."/>
            <person name="Bailey B.A."/>
        </authorList>
    </citation>
    <scope>NUCLEOTIDE SEQUENCE [LARGE SCALE GENOMIC DNA]</scope>
    <source>
        <strain evidence="14 15">MCA 2997</strain>
    </source>
</reference>
<dbReference type="STRING" id="1381753.V2XK30"/>
<dbReference type="KEGG" id="mrr:Moror_12827"/>
<evidence type="ECO:0000256" key="4">
    <source>
        <dbReference type="ARBA" id="ARBA00022772"/>
    </source>
</evidence>
<dbReference type="EC" id="1.4.3.-" evidence="9"/>
<protein>
    <recommendedName>
        <fullName evidence="9">Amine oxidase</fullName>
        <ecNumber evidence="9">1.4.3.-</ecNumber>
    </recommendedName>
</protein>
<feature type="region of interest" description="Disordered" evidence="10">
    <location>
        <begin position="54"/>
        <end position="81"/>
    </location>
</feature>
<feature type="modified residue" description="2',4',5'-topaquinone" evidence="8">
    <location>
        <position position="502"/>
    </location>
</feature>
<feature type="active site" description="Proton acceptor" evidence="7">
    <location>
        <position position="419"/>
    </location>
</feature>
<keyword evidence="11" id="KW-0812">Transmembrane</keyword>